<dbReference type="InterPro" id="IPR018076">
    <property type="entry name" value="T2SS_GspF_dom"/>
</dbReference>
<evidence type="ECO:0000256" key="6">
    <source>
        <dbReference type="SAM" id="Phobius"/>
    </source>
</evidence>
<dbReference type="GO" id="GO:0005886">
    <property type="term" value="C:plasma membrane"/>
    <property type="evidence" value="ECO:0007669"/>
    <property type="project" value="UniProtKB-SubCell"/>
</dbReference>
<dbReference type="Pfam" id="PF00482">
    <property type="entry name" value="T2SSF"/>
    <property type="match status" value="1"/>
</dbReference>
<dbReference type="EMBL" id="DSRP01000332">
    <property type="protein sequence ID" value="HGG92247.1"/>
    <property type="molecule type" value="Genomic_DNA"/>
</dbReference>
<keyword evidence="4 6" id="KW-1133">Transmembrane helix</keyword>
<evidence type="ECO:0000256" key="4">
    <source>
        <dbReference type="ARBA" id="ARBA00022989"/>
    </source>
</evidence>
<evidence type="ECO:0000313" key="8">
    <source>
        <dbReference type="EMBL" id="HGG92247.1"/>
    </source>
</evidence>
<dbReference type="PANTHER" id="PTHR35007:SF1">
    <property type="entry name" value="PILUS ASSEMBLY PROTEIN"/>
    <property type="match status" value="1"/>
</dbReference>
<sequence length="325" mass="35233">MPPLAVTLAVLVACLYLAVLVMMLLGNAGRRRREAVQRRLELANLDEPTPATAPVQDITKRERLSDVAWLEEGLSRMGWAALMARRLRQAGVQAPLGVFVLLSLLLGVLGAALAGAIVGGPILPVLAGLALGALPALWVRRKLNTRNQRFEEQLPEALDLVARSLKAGHTFPTGLSMVAQEFDEPIGSEFSKTLEEINFGGSVQEALDNLAQRVICADLMFFVVSVKIQNETGGNLAEIVENISRLIRERFKLRGRVRVLSAEGRFAAWILCLMPPGIAVVINLINPGYLGVLFEPGLGRTLLYTAASMMGLGVLVISRMVKIKV</sequence>
<feature type="transmembrane region" description="Helical" evidence="6">
    <location>
        <begin position="6"/>
        <end position="29"/>
    </location>
</feature>
<evidence type="ECO:0000256" key="2">
    <source>
        <dbReference type="ARBA" id="ARBA00022475"/>
    </source>
</evidence>
<comment type="subcellular location">
    <subcellularLocation>
        <location evidence="1">Cell membrane</location>
        <topology evidence="1">Multi-pass membrane protein</topology>
    </subcellularLocation>
</comment>
<dbReference type="PANTHER" id="PTHR35007">
    <property type="entry name" value="INTEGRAL MEMBRANE PROTEIN-RELATED"/>
    <property type="match status" value="1"/>
</dbReference>
<accession>A0A7C4AGK5</accession>
<protein>
    <submittedName>
        <fullName evidence="8">Type II secretion system F family protein</fullName>
    </submittedName>
</protein>
<dbReference type="InterPro" id="IPR042094">
    <property type="entry name" value="T2SS_GspF_sf"/>
</dbReference>
<keyword evidence="3 6" id="KW-0812">Transmembrane</keyword>
<keyword evidence="2" id="KW-1003">Cell membrane</keyword>
<dbReference type="AlphaFoldDB" id="A0A7C4AGK5"/>
<feature type="transmembrane region" description="Helical" evidence="6">
    <location>
        <begin position="94"/>
        <end position="116"/>
    </location>
</feature>
<evidence type="ECO:0000256" key="3">
    <source>
        <dbReference type="ARBA" id="ARBA00022692"/>
    </source>
</evidence>
<comment type="caution">
    <text evidence="8">The sequence shown here is derived from an EMBL/GenBank/DDBJ whole genome shotgun (WGS) entry which is preliminary data.</text>
</comment>
<feature type="transmembrane region" description="Helical" evidence="6">
    <location>
        <begin position="302"/>
        <end position="321"/>
    </location>
</feature>
<name>A0A7C4AGK5_9BACT</name>
<evidence type="ECO:0000259" key="7">
    <source>
        <dbReference type="Pfam" id="PF00482"/>
    </source>
</evidence>
<evidence type="ECO:0000256" key="5">
    <source>
        <dbReference type="ARBA" id="ARBA00023136"/>
    </source>
</evidence>
<proteinExistence type="predicted"/>
<reference evidence="8" key="1">
    <citation type="journal article" date="2020" name="mSystems">
        <title>Genome- and Community-Level Interaction Insights into Carbon Utilization and Element Cycling Functions of Hydrothermarchaeota in Hydrothermal Sediment.</title>
        <authorList>
            <person name="Zhou Z."/>
            <person name="Liu Y."/>
            <person name="Xu W."/>
            <person name="Pan J."/>
            <person name="Luo Z.H."/>
            <person name="Li M."/>
        </authorList>
    </citation>
    <scope>NUCLEOTIDE SEQUENCE [LARGE SCALE GENOMIC DNA]</scope>
    <source>
        <strain evidence="8">SpSt-413</strain>
    </source>
</reference>
<feature type="domain" description="Type II secretion system protein GspF" evidence="7">
    <location>
        <begin position="158"/>
        <end position="282"/>
    </location>
</feature>
<dbReference type="Gene3D" id="1.20.81.30">
    <property type="entry name" value="Type II secretion system (T2SS), domain F"/>
    <property type="match status" value="1"/>
</dbReference>
<feature type="transmembrane region" description="Helical" evidence="6">
    <location>
        <begin position="122"/>
        <end position="139"/>
    </location>
</feature>
<feature type="transmembrane region" description="Helical" evidence="6">
    <location>
        <begin position="266"/>
        <end position="290"/>
    </location>
</feature>
<gene>
    <name evidence="8" type="ORF">ENR59_04770</name>
</gene>
<keyword evidence="5 6" id="KW-0472">Membrane</keyword>
<organism evidence="8">
    <name type="scientific">Fundidesulfovibrio putealis</name>
    <dbReference type="NCBI Taxonomy" id="270496"/>
    <lineage>
        <taxon>Bacteria</taxon>
        <taxon>Pseudomonadati</taxon>
        <taxon>Thermodesulfobacteriota</taxon>
        <taxon>Desulfovibrionia</taxon>
        <taxon>Desulfovibrionales</taxon>
        <taxon>Desulfovibrionaceae</taxon>
        <taxon>Fundidesulfovibrio</taxon>
    </lineage>
</organism>
<evidence type="ECO:0000256" key="1">
    <source>
        <dbReference type="ARBA" id="ARBA00004651"/>
    </source>
</evidence>